<dbReference type="EMBL" id="CP016768">
    <property type="protein sequence ID" value="ASY09905.1"/>
    <property type="molecule type" value="Genomic_DNA"/>
</dbReference>
<evidence type="ECO:0000313" key="9">
    <source>
        <dbReference type="Proteomes" id="UP000217153"/>
    </source>
</evidence>
<accession>A0A249JZF7</accession>
<evidence type="ECO:0000313" key="8">
    <source>
        <dbReference type="EMBL" id="ASY09905.1"/>
    </source>
</evidence>
<dbReference type="NCBIfam" id="NF008726">
    <property type="entry name" value="PRK11728.1"/>
    <property type="match status" value="1"/>
</dbReference>
<comment type="cofactor">
    <cofactor evidence="1">
        <name>FAD</name>
        <dbReference type="ChEBI" id="CHEBI:57692"/>
    </cofactor>
</comment>
<evidence type="ECO:0000256" key="5">
    <source>
        <dbReference type="ARBA" id="ARBA00037941"/>
    </source>
</evidence>
<evidence type="ECO:0000259" key="7">
    <source>
        <dbReference type="Pfam" id="PF01266"/>
    </source>
</evidence>
<sequence>MQEFNSTDYLVIGSGIIGLSIGIALLESKPKIKVSIFEKESNLGMHASGRNSGVIHSGFYYSPESLKARFCADGNRELKALCKENNLLLKEIGKVVVTSNLNEVGRLETLYRRGLENKIELELLDANLLSKFEPAARTHGKFLWSPTTAIADPRSVIDFLALKFKKLGGVIITGNEVKLREFNGAVKAFTQNKEIPANYFVNAAGVHADQIARSIGIGTEFACLPFKGVYRVSRRLISSPKTLIYPVPHPINPFLGVHITLTLDGDIKIGPTAMPLFGREQYSATNHVEFGDIKDSLKSMLSLIKGKEYDLREILRGEIPKIMTKFLVRDIARIVPEIKDVKHWKKLKPGIRAQLVNLESGKLEQDFIVRKSHNSIHILNAVSPGWTSALPFGRWIANSI</sequence>
<dbReference type="GO" id="GO:0005737">
    <property type="term" value="C:cytoplasm"/>
    <property type="evidence" value="ECO:0007669"/>
    <property type="project" value="TreeGrafter"/>
</dbReference>
<evidence type="ECO:0000256" key="6">
    <source>
        <dbReference type="SAM" id="Phobius"/>
    </source>
</evidence>
<keyword evidence="3" id="KW-0274">FAD</keyword>
<evidence type="ECO:0000256" key="3">
    <source>
        <dbReference type="ARBA" id="ARBA00022827"/>
    </source>
</evidence>
<evidence type="ECO:0000256" key="4">
    <source>
        <dbReference type="ARBA" id="ARBA00023002"/>
    </source>
</evidence>
<comment type="similarity">
    <text evidence="5">Belongs to the L2HGDH family.</text>
</comment>
<dbReference type="PANTHER" id="PTHR43104:SF2">
    <property type="entry name" value="L-2-HYDROXYGLUTARATE DEHYDROGENASE, MITOCHONDRIAL"/>
    <property type="match status" value="1"/>
</dbReference>
<dbReference type="OrthoDB" id="9801699at2"/>
<keyword evidence="9" id="KW-1185">Reference proteome</keyword>
<keyword evidence="6" id="KW-0472">Membrane</keyword>
<evidence type="ECO:0000256" key="2">
    <source>
        <dbReference type="ARBA" id="ARBA00022630"/>
    </source>
</evidence>
<dbReference type="PANTHER" id="PTHR43104">
    <property type="entry name" value="L-2-HYDROXYGLUTARATE DEHYDROGENASE, MITOCHONDRIAL"/>
    <property type="match status" value="1"/>
</dbReference>
<dbReference type="SUPFAM" id="SSF51905">
    <property type="entry name" value="FAD/NAD(P)-binding domain"/>
    <property type="match status" value="1"/>
</dbReference>
<feature type="transmembrane region" description="Helical" evidence="6">
    <location>
        <begin position="6"/>
        <end position="26"/>
    </location>
</feature>
<dbReference type="AlphaFoldDB" id="A0A249JZF7"/>
<proteinExistence type="inferred from homology"/>
<dbReference type="InterPro" id="IPR036188">
    <property type="entry name" value="FAD/NAD-bd_sf"/>
</dbReference>
<gene>
    <name evidence="8" type="ORF">B1s21122_06275</name>
</gene>
<protein>
    <submittedName>
        <fullName evidence="8">Putative hydroxyglutarate oxidase</fullName>
    </submittedName>
</protein>
<reference evidence="9" key="1">
    <citation type="submission" date="2016-10" db="EMBL/GenBank/DDBJ databases">
        <title>High microdiversification within the ubiquitous acI lineage of Actinobacteria.</title>
        <authorList>
            <person name="Neuenschwander S.M."/>
            <person name="Salcher M."/>
            <person name="Ghai R."/>
            <person name="Pernthaler J."/>
        </authorList>
    </citation>
    <scope>NUCLEOTIDE SEQUENCE [LARGE SCALE GENOMIC DNA]</scope>
</reference>
<dbReference type="Gene3D" id="3.50.50.60">
    <property type="entry name" value="FAD/NAD(P)-binding domain"/>
    <property type="match status" value="1"/>
</dbReference>
<dbReference type="InterPro" id="IPR006076">
    <property type="entry name" value="FAD-dep_OxRdtase"/>
</dbReference>
<keyword evidence="6" id="KW-0812">Transmembrane</keyword>
<dbReference type="Proteomes" id="UP000217153">
    <property type="component" value="Chromosome"/>
</dbReference>
<feature type="domain" description="FAD dependent oxidoreductase" evidence="7">
    <location>
        <begin position="8"/>
        <end position="398"/>
    </location>
</feature>
<dbReference type="RefSeq" id="WP_095681212.1">
    <property type="nucleotide sequence ID" value="NZ_CP016768.2"/>
</dbReference>
<dbReference type="Gene3D" id="3.30.9.10">
    <property type="entry name" value="D-Amino Acid Oxidase, subunit A, domain 2"/>
    <property type="match status" value="1"/>
</dbReference>
<dbReference type="KEGG" id="abam:B1s21122_06275"/>
<dbReference type="Pfam" id="PF01266">
    <property type="entry name" value="DAO"/>
    <property type="match status" value="1"/>
</dbReference>
<keyword evidence="2" id="KW-0285">Flavoprotein</keyword>
<organism evidence="8 9">
    <name type="scientific">Candidatus Nanopelagicus limnae</name>
    <dbReference type="NCBI Taxonomy" id="1884634"/>
    <lineage>
        <taxon>Bacteria</taxon>
        <taxon>Bacillati</taxon>
        <taxon>Actinomycetota</taxon>
        <taxon>Actinomycetes</taxon>
        <taxon>Candidatus Nanopelagicales</taxon>
        <taxon>Candidatus Nanopelagicaceae</taxon>
        <taxon>Candidatus Nanopelagicus</taxon>
    </lineage>
</organism>
<name>A0A249JZF7_9ACTN</name>
<keyword evidence="6" id="KW-1133">Transmembrane helix</keyword>
<keyword evidence="4" id="KW-0560">Oxidoreductase</keyword>
<dbReference type="GO" id="GO:0047545">
    <property type="term" value="F:(S)-2-hydroxyglutarate dehydrogenase activity"/>
    <property type="evidence" value="ECO:0007669"/>
    <property type="project" value="TreeGrafter"/>
</dbReference>
<evidence type="ECO:0000256" key="1">
    <source>
        <dbReference type="ARBA" id="ARBA00001974"/>
    </source>
</evidence>